<protein>
    <submittedName>
        <fullName evidence="5">Glycolate oxidase FAD binding subunit</fullName>
    </submittedName>
</protein>
<feature type="domain" description="FAD-binding PCMH-type" evidence="4">
    <location>
        <begin position="1"/>
        <end position="176"/>
    </location>
</feature>
<evidence type="ECO:0000313" key="6">
    <source>
        <dbReference type="Proteomes" id="UP000319818"/>
    </source>
</evidence>
<dbReference type="AlphaFoldDB" id="A0A543FVR2"/>
<evidence type="ECO:0000256" key="3">
    <source>
        <dbReference type="SAM" id="MobiDB-lite"/>
    </source>
</evidence>
<dbReference type="EMBL" id="VFPH01000002">
    <property type="protein sequence ID" value="TQM37902.1"/>
    <property type="molecule type" value="Genomic_DNA"/>
</dbReference>
<dbReference type="GO" id="GO:0071949">
    <property type="term" value="F:FAD binding"/>
    <property type="evidence" value="ECO:0007669"/>
    <property type="project" value="InterPro"/>
</dbReference>
<dbReference type="InterPro" id="IPR016164">
    <property type="entry name" value="FAD-linked_Oxase-like_C"/>
</dbReference>
<comment type="caution">
    <text evidence="5">The sequence shown here is derived from an EMBL/GenBank/DDBJ whole genome shotgun (WGS) entry which is preliminary data.</text>
</comment>
<dbReference type="RefSeq" id="WP_246122379.1">
    <property type="nucleotide sequence ID" value="NZ_VFPH01000002.1"/>
</dbReference>
<dbReference type="GO" id="GO:0003824">
    <property type="term" value="F:catalytic activity"/>
    <property type="evidence" value="ECO:0007669"/>
    <property type="project" value="InterPro"/>
</dbReference>
<gene>
    <name evidence="5" type="ORF">FB388_5121</name>
</gene>
<organism evidence="5 6">
    <name type="scientific">Pseudonocardia cypriaca</name>
    <dbReference type="NCBI Taxonomy" id="882449"/>
    <lineage>
        <taxon>Bacteria</taxon>
        <taxon>Bacillati</taxon>
        <taxon>Actinomycetota</taxon>
        <taxon>Actinomycetes</taxon>
        <taxon>Pseudonocardiales</taxon>
        <taxon>Pseudonocardiaceae</taxon>
        <taxon>Pseudonocardia</taxon>
    </lineage>
</organism>
<feature type="compositionally biased region" description="Pro residues" evidence="3">
    <location>
        <begin position="286"/>
        <end position="296"/>
    </location>
</feature>
<dbReference type="SUPFAM" id="SSF55103">
    <property type="entry name" value="FAD-linked oxidases, C-terminal domain"/>
    <property type="match status" value="1"/>
</dbReference>
<dbReference type="InterPro" id="IPR036318">
    <property type="entry name" value="FAD-bd_PCMH-like_sf"/>
</dbReference>
<dbReference type="Pfam" id="PF01565">
    <property type="entry name" value="FAD_binding_4"/>
    <property type="match status" value="1"/>
</dbReference>
<keyword evidence="2" id="KW-0274">FAD</keyword>
<dbReference type="Gene3D" id="3.30.465.10">
    <property type="match status" value="1"/>
</dbReference>
<dbReference type="PROSITE" id="PS51387">
    <property type="entry name" value="FAD_PCMH"/>
    <property type="match status" value="1"/>
</dbReference>
<dbReference type="Proteomes" id="UP000319818">
    <property type="component" value="Unassembled WGS sequence"/>
</dbReference>
<dbReference type="InterPro" id="IPR016169">
    <property type="entry name" value="FAD-bd_PCMH_sub2"/>
</dbReference>
<evidence type="ECO:0000313" key="5">
    <source>
        <dbReference type="EMBL" id="TQM37902.1"/>
    </source>
</evidence>
<evidence type="ECO:0000259" key="4">
    <source>
        <dbReference type="PROSITE" id="PS51387"/>
    </source>
</evidence>
<name>A0A543FVR2_9PSEU</name>
<feature type="compositionally biased region" description="Basic and acidic residues" evidence="3">
    <location>
        <begin position="298"/>
        <end position="307"/>
    </location>
</feature>
<dbReference type="SUPFAM" id="SSF56176">
    <property type="entry name" value="FAD-binding/transporter-associated domain-like"/>
    <property type="match status" value="1"/>
</dbReference>
<keyword evidence="6" id="KW-1185">Reference proteome</keyword>
<reference evidence="5 6" key="1">
    <citation type="submission" date="2019-06" db="EMBL/GenBank/DDBJ databases">
        <title>Sequencing the genomes of 1000 actinobacteria strains.</title>
        <authorList>
            <person name="Klenk H.-P."/>
        </authorList>
    </citation>
    <scope>NUCLEOTIDE SEQUENCE [LARGE SCALE GENOMIC DNA]</scope>
    <source>
        <strain evidence="5 6">DSM 45511</strain>
    </source>
</reference>
<feature type="compositionally biased region" description="Basic and acidic residues" evidence="3">
    <location>
        <begin position="261"/>
        <end position="275"/>
    </location>
</feature>
<accession>A0A543FVR2</accession>
<evidence type="ECO:0000256" key="2">
    <source>
        <dbReference type="ARBA" id="ARBA00022827"/>
    </source>
</evidence>
<sequence length="434" mass="44948">MTTTTRLRPTDLRSLRDAVLDTAGTIGIAGAGTAAGWAGTLRPVDAVLDTTGLTGVITHNPGDMTVSVRAGTPLRQLQEELAPHGQHVSFDAARIADGATVGGLFATADAGPAALVFGSLRDLVIGVTIVLADGTVARSGGHVIKNVAGYDLAKIVHGSYGTLGVLAEVVLRLHPMPARAATLAVHCSLDEAAGHAATVLGGPYEPAAMEWTSDGVLLIRLEGTADALDARLLRLREALGTGELLELPSLSDERRVRRIGTDESAVRREGTERGLPENLGTGPEPGDVPPAEPAAPPFDERRARRIGTDERAVRRNAAWERHASLVRGVPRLASLRIGVRPSRLPAVLADLPAEAITAGLGTGVATVALPTEAVGAAHARVHAAGGTSVLRSRPAEADAPAWGPPPSAIAVLRAVKAQLDPQGRFGPGRFDTWM</sequence>
<keyword evidence="1" id="KW-0285">Flavoprotein</keyword>
<evidence type="ECO:0000256" key="1">
    <source>
        <dbReference type="ARBA" id="ARBA00022630"/>
    </source>
</evidence>
<proteinExistence type="predicted"/>
<dbReference type="InterPro" id="IPR006094">
    <property type="entry name" value="Oxid_FAD_bind_N"/>
</dbReference>
<feature type="region of interest" description="Disordered" evidence="3">
    <location>
        <begin position="261"/>
        <end position="307"/>
    </location>
</feature>
<dbReference type="PANTHER" id="PTHR11748">
    <property type="entry name" value="D-LACTATE DEHYDROGENASE"/>
    <property type="match status" value="1"/>
</dbReference>
<dbReference type="InterPro" id="IPR016166">
    <property type="entry name" value="FAD-bd_PCMH"/>
</dbReference>
<dbReference type="PANTHER" id="PTHR11748:SF103">
    <property type="entry name" value="GLYCOLATE OXIDASE SUBUNIT GLCE"/>
    <property type="match status" value="1"/>
</dbReference>